<dbReference type="CDD" id="cd01392">
    <property type="entry name" value="HTH_LacI"/>
    <property type="match status" value="1"/>
</dbReference>
<dbReference type="Gene3D" id="1.10.260.40">
    <property type="entry name" value="lambda repressor-like DNA-binding domains"/>
    <property type="match status" value="1"/>
</dbReference>
<dbReference type="SMART" id="SM00354">
    <property type="entry name" value="HTH_LACI"/>
    <property type="match status" value="1"/>
</dbReference>
<dbReference type="Pfam" id="PF13377">
    <property type="entry name" value="Peripla_BP_3"/>
    <property type="match status" value="1"/>
</dbReference>
<dbReference type="Pfam" id="PF00356">
    <property type="entry name" value="LacI"/>
    <property type="match status" value="1"/>
</dbReference>
<dbReference type="PANTHER" id="PTHR30146">
    <property type="entry name" value="LACI-RELATED TRANSCRIPTIONAL REPRESSOR"/>
    <property type="match status" value="1"/>
</dbReference>
<dbReference type="InterPro" id="IPR028082">
    <property type="entry name" value="Peripla_BP_I"/>
</dbReference>
<dbReference type="InterPro" id="IPR000843">
    <property type="entry name" value="HTH_LacI"/>
</dbReference>
<dbReference type="GO" id="GO:0003700">
    <property type="term" value="F:DNA-binding transcription factor activity"/>
    <property type="evidence" value="ECO:0007669"/>
    <property type="project" value="TreeGrafter"/>
</dbReference>
<dbReference type="EMBL" id="CP113089">
    <property type="protein sequence ID" value="WAB82535.1"/>
    <property type="molecule type" value="Genomic_DNA"/>
</dbReference>
<dbReference type="InterPro" id="IPR046335">
    <property type="entry name" value="LacI/GalR-like_sensor"/>
</dbReference>
<gene>
    <name evidence="5" type="ORF">OVN18_05910</name>
</gene>
<dbReference type="KEGG" id="mdb:OVN18_05910"/>
<evidence type="ECO:0000259" key="4">
    <source>
        <dbReference type="PROSITE" id="PS50932"/>
    </source>
</evidence>
<dbReference type="SUPFAM" id="SSF47413">
    <property type="entry name" value="lambda repressor-like DNA-binding domains"/>
    <property type="match status" value="1"/>
</dbReference>
<keyword evidence="3" id="KW-0804">Transcription</keyword>
<feature type="domain" description="HTH lacI-type" evidence="4">
    <location>
        <begin position="16"/>
        <end position="70"/>
    </location>
</feature>
<evidence type="ECO:0000256" key="2">
    <source>
        <dbReference type="ARBA" id="ARBA00023125"/>
    </source>
</evidence>
<dbReference type="SUPFAM" id="SSF53822">
    <property type="entry name" value="Periplasmic binding protein-like I"/>
    <property type="match status" value="1"/>
</dbReference>
<evidence type="ECO:0000256" key="1">
    <source>
        <dbReference type="ARBA" id="ARBA00023015"/>
    </source>
</evidence>
<dbReference type="RefSeq" id="WP_267782649.1">
    <property type="nucleotide sequence ID" value="NZ_CP113089.1"/>
</dbReference>
<reference evidence="5" key="1">
    <citation type="submission" date="2022-11" db="EMBL/GenBank/DDBJ databases">
        <title>Description of Microcella daejonensis nov. sp, isolated from riverside soil.</title>
        <authorList>
            <person name="Molina K.M."/>
            <person name="Kim S.B."/>
        </authorList>
    </citation>
    <scope>NUCLEOTIDE SEQUENCE</scope>
    <source>
        <strain evidence="5">MMS21-STM12</strain>
    </source>
</reference>
<name>A0A9E8S9D1_9MICO</name>
<evidence type="ECO:0000313" key="5">
    <source>
        <dbReference type="EMBL" id="WAB82535.1"/>
    </source>
</evidence>
<protein>
    <submittedName>
        <fullName evidence="5">LacI family DNA-binding transcriptional regulator</fullName>
    </submittedName>
</protein>
<sequence length="346" mass="36279">MTSAPASVDAGARITPTLEMVAAEAGVSRSTVSRVVNGSPKVSADVVATVQEAIARLGYRPNRAARSLANRRSMAIALVAPEDTTRFFGDPYFAAVVQGISRVLDDSDYVLNLHLAGPSGSRKSVDYLLGGNVDGAIVVSHHSGDHDLATLGASLPVVFGGRPIDPEQTPGTYFVDVDNRLAAADGTRYLIDRGRTRIATVHGPVDMPAGLDRLAGWRDALAAAGLPEGPRADGDFTMLGGARAARELLTSGEEFDAVFVASDLMALGVLNVLRERGLRVPEDVAVVGFDDSPAALTGEVPLTTVRQPSELMGEAMARMMLDLLAGRVPAQTRLLMPTDVVVRASA</sequence>
<proteinExistence type="predicted"/>
<dbReference type="InterPro" id="IPR010982">
    <property type="entry name" value="Lambda_DNA-bd_dom_sf"/>
</dbReference>
<dbReference type="PANTHER" id="PTHR30146:SF109">
    <property type="entry name" value="HTH-TYPE TRANSCRIPTIONAL REGULATOR GALS"/>
    <property type="match status" value="1"/>
</dbReference>
<keyword evidence="2 5" id="KW-0238">DNA-binding</keyword>
<organism evidence="5 6">
    <name type="scientific">Microcella daejeonensis</name>
    <dbReference type="NCBI Taxonomy" id="2994971"/>
    <lineage>
        <taxon>Bacteria</taxon>
        <taxon>Bacillati</taxon>
        <taxon>Actinomycetota</taxon>
        <taxon>Actinomycetes</taxon>
        <taxon>Micrococcales</taxon>
        <taxon>Microbacteriaceae</taxon>
        <taxon>Microcella</taxon>
    </lineage>
</organism>
<keyword evidence="1" id="KW-0805">Transcription regulation</keyword>
<dbReference type="Proteomes" id="UP001164706">
    <property type="component" value="Chromosome"/>
</dbReference>
<dbReference type="Gene3D" id="3.40.50.2300">
    <property type="match status" value="2"/>
</dbReference>
<dbReference type="GO" id="GO:0000976">
    <property type="term" value="F:transcription cis-regulatory region binding"/>
    <property type="evidence" value="ECO:0007669"/>
    <property type="project" value="TreeGrafter"/>
</dbReference>
<dbReference type="AlphaFoldDB" id="A0A9E8S9D1"/>
<dbReference type="PROSITE" id="PS50932">
    <property type="entry name" value="HTH_LACI_2"/>
    <property type="match status" value="1"/>
</dbReference>
<dbReference type="CDD" id="cd06267">
    <property type="entry name" value="PBP1_LacI_sugar_binding-like"/>
    <property type="match status" value="1"/>
</dbReference>
<keyword evidence="6" id="KW-1185">Reference proteome</keyword>
<evidence type="ECO:0000256" key="3">
    <source>
        <dbReference type="ARBA" id="ARBA00023163"/>
    </source>
</evidence>
<evidence type="ECO:0000313" key="6">
    <source>
        <dbReference type="Proteomes" id="UP001164706"/>
    </source>
</evidence>
<accession>A0A9E8S9D1</accession>